<keyword evidence="3" id="KW-1185">Reference proteome</keyword>
<proteinExistence type="predicted"/>
<organism evidence="2 3">
    <name type="scientific">Pilimelia anulata</name>
    <dbReference type="NCBI Taxonomy" id="53371"/>
    <lineage>
        <taxon>Bacteria</taxon>
        <taxon>Bacillati</taxon>
        <taxon>Actinomycetota</taxon>
        <taxon>Actinomycetes</taxon>
        <taxon>Micromonosporales</taxon>
        <taxon>Micromonosporaceae</taxon>
        <taxon>Pilimelia</taxon>
    </lineage>
</organism>
<protein>
    <recommendedName>
        <fullName evidence="4">Lanthionine synthetase</fullName>
    </recommendedName>
</protein>
<evidence type="ECO:0000313" key="2">
    <source>
        <dbReference type="EMBL" id="GGJ90323.1"/>
    </source>
</evidence>
<keyword evidence="1" id="KW-0479">Metal-binding</keyword>
<dbReference type="PRINTS" id="PR01950">
    <property type="entry name" value="LANCSUPER"/>
</dbReference>
<dbReference type="GO" id="GO:0046872">
    <property type="term" value="F:metal ion binding"/>
    <property type="evidence" value="ECO:0007669"/>
    <property type="project" value="UniProtKB-KW"/>
</dbReference>
<feature type="binding site" evidence="1">
    <location>
        <position position="240"/>
    </location>
    <ligand>
        <name>Zn(2+)</name>
        <dbReference type="ChEBI" id="CHEBI:29105"/>
    </ligand>
</feature>
<accession>A0A8J3B2R2</accession>
<dbReference type="CDD" id="cd04793">
    <property type="entry name" value="LanC"/>
    <property type="match status" value="1"/>
</dbReference>
<dbReference type="EMBL" id="BMQB01000003">
    <property type="protein sequence ID" value="GGJ90323.1"/>
    <property type="molecule type" value="Genomic_DNA"/>
</dbReference>
<evidence type="ECO:0000313" key="3">
    <source>
        <dbReference type="Proteomes" id="UP000649739"/>
    </source>
</evidence>
<feature type="binding site" evidence="1">
    <location>
        <position position="289"/>
    </location>
    <ligand>
        <name>Zn(2+)</name>
        <dbReference type="ChEBI" id="CHEBI:29105"/>
    </ligand>
</feature>
<name>A0A8J3B2R2_9ACTN</name>
<dbReference type="PRINTS" id="PR01955">
    <property type="entry name" value="LANCFRANKIA"/>
</dbReference>
<keyword evidence="1" id="KW-0862">Zinc</keyword>
<gene>
    <name evidence="2" type="ORF">GCM10010123_20190</name>
</gene>
<dbReference type="AlphaFoldDB" id="A0A8J3B2R2"/>
<dbReference type="Gene3D" id="1.50.10.20">
    <property type="match status" value="1"/>
</dbReference>
<dbReference type="RefSeq" id="WP_189169787.1">
    <property type="nucleotide sequence ID" value="NZ_BMQB01000003.1"/>
</dbReference>
<feature type="binding site" evidence="1">
    <location>
        <position position="290"/>
    </location>
    <ligand>
        <name>Zn(2+)</name>
        <dbReference type="ChEBI" id="CHEBI:29105"/>
    </ligand>
</feature>
<dbReference type="GO" id="GO:0031179">
    <property type="term" value="P:peptide modification"/>
    <property type="evidence" value="ECO:0007669"/>
    <property type="project" value="InterPro"/>
</dbReference>
<dbReference type="InterPro" id="IPR007822">
    <property type="entry name" value="LANC-like"/>
</dbReference>
<reference evidence="2" key="1">
    <citation type="journal article" date="2014" name="Int. J. Syst. Evol. Microbiol.">
        <title>Complete genome sequence of Corynebacterium casei LMG S-19264T (=DSM 44701T), isolated from a smear-ripened cheese.</title>
        <authorList>
            <consortium name="US DOE Joint Genome Institute (JGI-PGF)"/>
            <person name="Walter F."/>
            <person name="Albersmeier A."/>
            <person name="Kalinowski J."/>
            <person name="Ruckert C."/>
        </authorList>
    </citation>
    <scope>NUCLEOTIDE SEQUENCE</scope>
    <source>
        <strain evidence="2">JCM 3090</strain>
    </source>
</reference>
<dbReference type="Pfam" id="PF05147">
    <property type="entry name" value="LANC_like"/>
    <property type="match status" value="1"/>
</dbReference>
<dbReference type="SUPFAM" id="SSF158745">
    <property type="entry name" value="LanC-like"/>
    <property type="match status" value="1"/>
</dbReference>
<evidence type="ECO:0008006" key="4">
    <source>
        <dbReference type="Google" id="ProtNLM"/>
    </source>
</evidence>
<dbReference type="InterPro" id="IPR033889">
    <property type="entry name" value="LanC"/>
</dbReference>
<dbReference type="SMART" id="SM01260">
    <property type="entry name" value="LANC_like"/>
    <property type="match status" value="1"/>
</dbReference>
<comment type="caution">
    <text evidence="2">The sequence shown here is derived from an EMBL/GenBank/DDBJ whole genome shotgun (WGS) entry which is preliminary data.</text>
</comment>
<reference evidence="2" key="2">
    <citation type="submission" date="2020-09" db="EMBL/GenBank/DDBJ databases">
        <authorList>
            <person name="Sun Q."/>
            <person name="Ohkuma M."/>
        </authorList>
    </citation>
    <scope>NUCLEOTIDE SEQUENCE</scope>
    <source>
        <strain evidence="2">JCM 3090</strain>
    </source>
</reference>
<evidence type="ECO:0000256" key="1">
    <source>
        <dbReference type="PIRSR" id="PIRSR607822-1"/>
    </source>
</evidence>
<sequence>MSAGQSLAEGAAGIALLHLETGNWPAAREALQQATAGGVSIAGGASLFYGAPALAFVLAAADHPGLARAKALTAEGTATVTRNRLDAAHRRIDRGALPHFAEYDLIRGLTGVGVALRQLADHELLRDVLEYLVRLTEPQGDLPGWWCWNSPDRDQPPPVGGHANHGMAHGITGPLALLALTLRDGITVNGQNEAIRRICQWLDTWQQNTDGAIWWPQTLTLTDLDRGAPTQQTPLRPSWCYGTPGIARAQQLAARALHDLDRQHSAEAAFVRCVTDPDQTGRLGERGLCHGTAGLVATARRIAVDALTPTPLDAVAASHRQSSDGFGEAEGLLTGGTGAVLATLGTTATSWDACLLIA</sequence>
<dbReference type="Proteomes" id="UP000649739">
    <property type="component" value="Unassembled WGS sequence"/>
</dbReference>